<dbReference type="Gene3D" id="1.25.10.10">
    <property type="entry name" value="Leucine-rich Repeat Variant"/>
    <property type="match status" value="1"/>
</dbReference>
<sequence length="785" mass="85721">MTVDESSSMETTTSNEETKTVDENGSVRGEDSLKSSLQSLAVSLSGPSTKDQVHASNAVQRAVKKTTDVPEGVFKGISRLLVSSITSGSLQRDSLKSLHLLLSSLDSSNHDVLLFHLSEAIATLKLHPSPSVSISKGPTSLACLFVDLLHSTVSDASLLKSVAGALCTLGYYVLIRKPPRTFTAKLAKFVEKMGSDALIPLIASVGDSSVEAGLGGAAIVSLVTPSLCPDSFLNLFGKGVLMAKQLPQYHLITVSSSYLKNLTLAKFNEIVLPQLKKALLRSPEVAVYGTSIVMSSVSFCTDSLLGDLLKPILGLTTSSSDEVRVESLKTVKGLGVHTTEKGLATLMNGVLTQITGCKSPEQKAALLETLEGLESKEGVKEEEMDKVIVDIITALFKTAGETNEVVLRAHWNAVARLAMKVKDKKKLAFLFTDWTKLSGPSRSCALRSLALIVVENGGTEIPSGTEKIVMGGIEKSGKEPLEMIPLTLILLHLISPSSDEYAKAVKTLNGSDVILKEKHLQMMRSEDVIVMNNLTHKIIAETKDIPSSLLLRSLIVSSTWKCHSVRSIAHSTIKNLTEKRPDTFPAAFAKELFETVENGWMDQMVRKTRSSEDGSVSGSQLITLSSLILTPHSHFESLATRALLLSSLPRIAEEDGSVWLRWFHQLEKVKEAKEWISSESTVSSLLTTVFGCADRSVRDDALAMLVSVGSEEIKKALWSHVEKAMGRWFMRSISIFQREVCKYGDVPEGTLFNKEVLDSMKLPESRMQREKIRRIRTRIRWLNCN</sequence>
<dbReference type="InterPro" id="IPR056810">
    <property type="entry name" value="GNC1-like_N"/>
</dbReference>
<evidence type="ECO:0000256" key="3">
    <source>
        <dbReference type="SAM" id="MobiDB-lite"/>
    </source>
</evidence>
<keyword evidence="6" id="KW-1185">Reference proteome</keyword>
<feature type="region of interest" description="Disordered" evidence="3">
    <location>
        <begin position="1"/>
        <end position="34"/>
    </location>
</feature>
<dbReference type="Proteomes" id="UP001432027">
    <property type="component" value="Unassembled WGS sequence"/>
</dbReference>
<comment type="caution">
    <text evidence="5">The sequence shown here is derived from an EMBL/GenBank/DDBJ whole genome shotgun (WGS) entry which is preliminary data.</text>
</comment>
<dbReference type="PANTHER" id="PTHR23346">
    <property type="entry name" value="TRANSLATIONAL ACTIVATOR GCN1-RELATED"/>
    <property type="match status" value="1"/>
</dbReference>
<keyword evidence="2" id="KW-0677">Repeat</keyword>
<dbReference type="InterPro" id="IPR011989">
    <property type="entry name" value="ARM-like"/>
</dbReference>
<feature type="domain" description="Stalled ribosome sensor GCN1-like N-terminal" evidence="4">
    <location>
        <begin position="232"/>
        <end position="356"/>
    </location>
</feature>
<dbReference type="GO" id="GO:0006417">
    <property type="term" value="P:regulation of translation"/>
    <property type="evidence" value="ECO:0007669"/>
    <property type="project" value="TreeGrafter"/>
</dbReference>
<gene>
    <name evidence="5" type="ORF">PENTCL1PPCAC_11719</name>
</gene>
<reference evidence="5" key="1">
    <citation type="submission" date="2023-10" db="EMBL/GenBank/DDBJ databases">
        <title>Genome assembly of Pristionchus species.</title>
        <authorList>
            <person name="Yoshida K."/>
            <person name="Sommer R.J."/>
        </authorList>
    </citation>
    <scope>NUCLEOTIDE SEQUENCE</scope>
    <source>
        <strain evidence="5">RS0144</strain>
    </source>
</reference>
<evidence type="ECO:0000256" key="1">
    <source>
        <dbReference type="ARBA" id="ARBA00007366"/>
    </source>
</evidence>
<organism evidence="5 6">
    <name type="scientific">Pristionchus entomophagus</name>
    <dbReference type="NCBI Taxonomy" id="358040"/>
    <lineage>
        <taxon>Eukaryota</taxon>
        <taxon>Metazoa</taxon>
        <taxon>Ecdysozoa</taxon>
        <taxon>Nematoda</taxon>
        <taxon>Chromadorea</taxon>
        <taxon>Rhabditida</taxon>
        <taxon>Rhabditina</taxon>
        <taxon>Diplogasteromorpha</taxon>
        <taxon>Diplogasteroidea</taxon>
        <taxon>Neodiplogasteridae</taxon>
        <taxon>Pristionchus</taxon>
    </lineage>
</organism>
<dbReference type="GO" id="GO:0019887">
    <property type="term" value="F:protein kinase regulator activity"/>
    <property type="evidence" value="ECO:0007669"/>
    <property type="project" value="TreeGrafter"/>
</dbReference>
<dbReference type="GO" id="GO:0005829">
    <property type="term" value="C:cytosol"/>
    <property type="evidence" value="ECO:0007669"/>
    <property type="project" value="TreeGrafter"/>
</dbReference>
<feature type="compositionally biased region" description="Low complexity" evidence="3">
    <location>
        <begin position="1"/>
        <end position="15"/>
    </location>
</feature>
<dbReference type="SUPFAM" id="SSF48371">
    <property type="entry name" value="ARM repeat"/>
    <property type="match status" value="1"/>
</dbReference>
<evidence type="ECO:0000313" key="5">
    <source>
        <dbReference type="EMBL" id="GMS89544.1"/>
    </source>
</evidence>
<name>A0AAV5TA84_9BILA</name>
<dbReference type="Pfam" id="PF24993">
    <property type="entry name" value="GNC1_N"/>
    <property type="match status" value="1"/>
</dbReference>
<protein>
    <recommendedName>
        <fullName evidence="4">Stalled ribosome sensor GCN1-like N-terminal domain-containing protein</fullName>
    </recommendedName>
</protein>
<evidence type="ECO:0000259" key="4">
    <source>
        <dbReference type="Pfam" id="PF24993"/>
    </source>
</evidence>
<evidence type="ECO:0000256" key="2">
    <source>
        <dbReference type="ARBA" id="ARBA00022737"/>
    </source>
</evidence>
<evidence type="ECO:0000313" key="6">
    <source>
        <dbReference type="Proteomes" id="UP001432027"/>
    </source>
</evidence>
<comment type="similarity">
    <text evidence="1">Belongs to the GCN1 family.</text>
</comment>
<proteinExistence type="inferred from homology"/>
<dbReference type="AlphaFoldDB" id="A0AAV5TA84"/>
<accession>A0AAV5TA84</accession>
<dbReference type="EMBL" id="BTSX01000003">
    <property type="protein sequence ID" value="GMS89544.1"/>
    <property type="molecule type" value="Genomic_DNA"/>
</dbReference>
<dbReference type="InterPro" id="IPR016024">
    <property type="entry name" value="ARM-type_fold"/>
</dbReference>
<dbReference type="PANTHER" id="PTHR23346:SF7">
    <property type="entry name" value="STALLED RIBOSOME SENSOR GCN1"/>
    <property type="match status" value="1"/>
</dbReference>
<dbReference type="GO" id="GO:0034198">
    <property type="term" value="P:cellular response to amino acid starvation"/>
    <property type="evidence" value="ECO:0007669"/>
    <property type="project" value="TreeGrafter"/>
</dbReference>